<dbReference type="InterPro" id="IPR021225">
    <property type="entry name" value="Tlde1_dom"/>
</dbReference>
<protein>
    <submittedName>
        <fullName evidence="2">DUF2778 domain-containing protein</fullName>
    </submittedName>
</protein>
<feature type="domain" description="Tlde1" evidence="1">
    <location>
        <begin position="10"/>
        <end position="85"/>
    </location>
</feature>
<gene>
    <name evidence="2" type="ORF">FEM41_18345</name>
</gene>
<evidence type="ECO:0000313" key="2">
    <source>
        <dbReference type="EMBL" id="QCT21471.1"/>
    </source>
</evidence>
<evidence type="ECO:0000313" key="3">
    <source>
        <dbReference type="Proteomes" id="UP000302163"/>
    </source>
</evidence>
<evidence type="ECO:0000259" key="1">
    <source>
        <dbReference type="Pfam" id="PF10908"/>
    </source>
</evidence>
<sequence length="105" mass="11985">MYAKVKDIPTWITDTPTDHSEWFALYRDDGMIDDHTWIRGVRRGNFRLHPIGPLGIPEGCITLQHHSDFQSIRTALLRTNKVPVRNTGLMAYGQIEVITHGDTCP</sequence>
<dbReference type="Pfam" id="PF10908">
    <property type="entry name" value="Tlde1_dom"/>
    <property type="match status" value="1"/>
</dbReference>
<dbReference type="Proteomes" id="UP000302163">
    <property type="component" value="Chromosome"/>
</dbReference>
<dbReference type="AlphaFoldDB" id="A0A4P8YL09"/>
<keyword evidence="3" id="KW-1185">Reference proteome</keyword>
<accession>A0A4P8YL09</accession>
<proteinExistence type="predicted"/>
<dbReference type="KEGG" id="izh:FEM41_18345"/>
<dbReference type="OrthoDB" id="6490254at2"/>
<dbReference type="EMBL" id="CP040428">
    <property type="protein sequence ID" value="QCT21471.1"/>
    <property type="molecule type" value="Genomic_DNA"/>
</dbReference>
<reference evidence="2 3" key="1">
    <citation type="submission" date="2019-05" db="EMBL/GenBank/DDBJ databases">
        <title>Complete genome sequence of Izhakiella calystegiae KSNA2, an endophyte isolated from beach morning glory (Calystegia soldanella).</title>
        <authorList>
            <person name="Jiang L."/>
            <person name="Jeong J.C."/>
            <person name="Kim C.Y."/>
            <person name="Kim D.H."/>
            <person name="Kim S.W."/>
            <person name="Lee j."/>
        </authorList>
    </citation>
    <scope>NUCLEOTIDE SEQUENCE [LARGE SCALE GENOMIC DNA]</scope>
    <source>
        <strain evidence="2 3">KSNA2</strain>
    </source>
</reference>
<organism evidence="2 3">
    <name type="scientific">Jejubacter calystegiae</name>
    <dbReference type="NCBI Taxonomy" id="2579935"/>
    <lineage>
        <taxon>Bacteria</taxon>
        <taxon>Pseudomonadati</taxon>
        <taxon>Pseudomonadota</taxon>
        <taxon>Gammaproteobacteria</taxon>
        <taxon>Enterobacterales</taxon>
        <taxon>Enterobacteriaceae</taxon>
        <taxon>Jejubacter</taxon>
    </lineage>
</organism>
<name>A0A4P8YL09_9ENTR</name>